<dbReference type="InterPro" id="IPR017981">
    <property type="entry name" value="GPCR_2-like_7TM"/>
</dbReference>
<evidence type="ECO:0000313" key="8">
    <source>
        <dbReference type="EMBL" id="CAH0716607.1"/>
    </source>
</evidence>
<comment type="subcellular location">
    <subcellularLocation>
        <location evidence="1">Membrane</location>
        <topology evidence="1">Multi-pass membrane protein</topology>
    </subcellularLocation>
</comment>
<reference evidence="8" key="1">
    <citation type="submission" date="2021-12" db="EMBL/GenBank/DDBJ databases">
        <authorList>
            <person name="Martin H S."/>
        </authorList>
    </citation>
    <scope>NUCLEOTIDE SEQUENCE</scope>
</reference>
<dbReference type="Proteomes" id="UP000838878">
    <property type="component" value="Chromosome 11"/>
</dbReference>
<dbReference type="PRINTS" id="PR00249">
    <property type="entry name" value="GPCRSECRETIN"/>
</dbReference>
<evidence type="ECO:0000256" key="3">
    <source>
        <dbReference type="ARBA" id="ARBA00022989"/>
    </source>
</evidence>
<keyword evidence="9" id="KW-1185">Reference proteome</keyword>
<dbReference type="GO" id="GO:0007166">
    <property type="term" value="P:cell surface receptor signaling pathway"/>
    <property type="evidence" value="ECO:0007669"/>
    <property type="project" value="InterPro"/>
</dbReference>
<feature type="transmembrane region" description="Helical" evidence="6">
    <location>
        <begin position="71"/>
        <end position="92"/>
    </location>
</feature>
<evidence type="ECO:0000313" key="9">
    <source>
        <dbReference type="Proteomes" id="UP000838878"/>
    </source>
</evidence>
<accession>A0A8J9VR67</accession>
<dbReference type="GO" id="GO:0005886">
    <property type="term" value="C:plasma membrane"/>
    <property type="evidence" value="ECO:0007669"/>
    <property type="project" value="TreeGrafter"/>
</dbReference>
<dbReference type="GO" id="GO:0007188">
    <property type="term" value="P:adenylate cyclase-modulating G protein-coupled receptor signaling pathway"/>
    <property type="evidence" value="ECO:0007669"/>
    <property type="project" value="TreeGrafter"/>
</dbReference>
<dbReference type="OrthoDB" id="5967113at2759"/>
<evidence type="ECO:0000256" key="5">
    <source>
        <dbReference type="SAM" id="MobiDB-lite"/>
    </source>
</evidence>
<dbReference type="GO" id="GO:0008528">
    <property type="term" value="F:G protein-coupled peptide receptor activity"/>
    <property type="evidence" value="ECO:0007669"/>
    <property type="project" value="TreeGrafter"/>
</dbReference>
<organism evidence="8 9">
    <name type="scientific">Brenthis ino</name>
    <name type="common">lesser marbled fritillary</name>
    <dbReference type="NCBI Taxonomy" id="405034"/>
    <lineage>
        <taxon>Eukaryota</taxon>
        <taxon>Metazoa</taxon>
        <taxon>Ecdysozoa</taxon>
        <taxon>Arthropoda</taxon>
        <taxon>Hexapoda</taxon>
        <taxon>Insecta</taxon>
        <taxon>Pterygota</taxon>
        <taxon>Neoptera</taxon>
        <taxon>Endopterygota</taxon>
        <taxon>Lepidoptera</taxon>
        <taxon>Glossata</taxon>
        <taxon>Ditrysia</taxon>
        <taxon>Papilionoidea</taxon>
        <taxon>Nymphalidae</taxon>
        <taxon>Heliconiinae</taxon>
        <taxon>Argynnini</taxon>
        <taxon>Brenthis</taxon>
    </lineage>
</organism>
<dbReference type="InterPro" id="IPR050332">
    <property type="entry name" value="GPCR_2"/>
</dbReference>
<dbReference type="InterPro" id="IPR000832">
    <property type="entry name" value="GPCR_2_secretin-like"/>
</dbReference>
<dbReference type="Pfam" id="PF00002">
    <property type="entry name" value="7tm_2"/>
    <property type="match status" value="1"/>
</dbReference>
<dbReference type="PROSITE" id="PS50261">
    <property type="entry name" value="G_PROTEIN_RECEP_F2_4"/>
    <property type="match status" value="1"/>
</dbReference>
<proteinExistence type="predicted"/>
<keyword evidence="4 6" id="KW-0472">Membrane</keyword>
<dbReference type="EMBL" id="OV170231">
    <property type="protein sequence ID" value="CAH0716607.1"/>
    <property type="molecule type" value="Genomic_DNA"/>
</dbReference>
<feature type="transmembrane region" description="Helical" evidence="6">
    <location>
        <begin position="108"/>
        <end position="128"/>
    </location>
</feature>
<evidence type="ECO:0000256" key="6">
    <source>
        <dbReference type="SAM" id="Phobius"/>
    </source>
</evidence>
<sequence>MHLTLKFQCYASRRCREDGLWVNRRQGEASVRGWTNFTTCFPPDIQGLFVEGFNEDQHYLTKYDIARKSRYIEIIGYMVSCVAIIVSLYIFYTFRTLHNIRTLIHKHVFYSMLFQTVVCLIIFFDQVITRESIGVKTRNHILKGIDNTPNICEALYFIAEYTMSTIFSWVLVEGLHLNYLISNEALQPFNFKVYCLAAWVVPFLLTSIWAVVVWLSYRWDYVRVCWFGYNLSSSYWILQGPRLAVILCNAVILIRVLKMVIQKLKDARTPEIIKIKSTLDSTTPPTVEETTLSQDMRSTSVIQQLPTPYEVPLAVISSSEGLNFKQNKQSFVSTTSFTDIAFSRHIDSEVEDDENYESRSINIAKMEGDRNNNERRPRSWFHLLDSLICFCKNDEEEEDRAEGYVYYPHSQSLLRTAPVYGVPVRTTEEAATESKNERPRMVAGPVLPFFLTFMAPHRGQQEVSVASVSWVAAAGPAINKTTTQRGQEEESVASESRVAGPAINKTRKRRLAKRRPRQIAVSPETPVINEE</sequence>
<evidence type="ECO:0000256" key="2">
    <source>
        <dbReference type="ARBA" id="ARBA00022692"/>
    </source>
</evidence>
<feature type="non-terminal residue" evidence="8">
    <location>
        <position position="531"/>
    </location>
</feature>
<keyword evidence="3 6" id="KW-1133">Transmembrane helix</keyword>
<protein>
    <recommendedName>
        <fullName evidence="7">G-protein coupled receptors family 2 profile 2 domain-containing protein</fullName>
    </recommendedName>
</protein>
<evidence type="ECO:0000259" key="7">
    <source>
        <dbReference type="PROSITE" id="PS50261"/>
    </source>
</evidence>
<feature type="region of interest" description="Disordered" evidence="5">
    <location>
        <begin position="481"/>
        <end position="531"/>
    </location>
</feature>
<feature type="domain" description="G-protein coupled receptors family 2 profile 2" evidence="7">
    <location>
        <begin position="69"/>
        <end position="265"/>
    </location>
</feature>
<feature type="compositionally biased region" description="Basic residues" evidence="5">
    <location>
        <begin position="505"/>
        <end position="517"/>
    </location>
</feature>
<keyword evidence="2 6" id="KW-0812">Transmembrane</keyword>
<name>A0A8J9VR67_9NEOP</name>
<dbReference type="PANTHER" id="PTHR45620:SF17">
    <property type="entry name" value="PDF RECEPTOR"/>
    <property type="match status" value="1"/>
</dbReference>
<dbReference type="PANTHER" id="PTHR45620">
    <property type="entry name" value="PDF RECEPTOR-LIKE PROTEIN-RELATED"/>
    <property type="match status" value="1"/>
</dbReference>
<evidence type="ECO:0000256" key="4">
    <source>
        <dbReference type="ARBA" id="ARBA00023136"/>
    </source>
</evidence>
<gene>
    <name evidence="8" type="ORF">BINO364_LOCUS3337</name>
</gene>
<evidence type="ECO:0000256" key="1">
    <source>
        <dbReference type="ARBA" id="ARBA00004141"/>
    </source>
</evidence>
<feature type="transmembrane region" description="Helical" evidence="6">
    <location>
        <begin position="235"/>
        <end position="257"/>
    </location>
</feature>
<dbReference type="Gene3D" id="1.20.1070.10">
    <property type="entry name" value="Rhodopsin 7-helix transmembrane proteins"/>
    <property type="match status" value="1"/>
</dbReference>
<dbReference type="AlphaFoldDB" id="A0A8J9VR67"/>
<feature type="transmembrane region" description="Helical" evidence="6">
    <location>
        <begin position="193"/>
        <end position="215"/>
    </location>
</feature>